<evidence type="ECO:0000256" key="19">
    <source>
        <dbReference type="ARBA" id="ARBA00023015"/>
    </source>
</evidence>
<keyword evidence="6" id="KW-0963">Cytoplasm</keyword>
<reference evidence="39" key="2">
    <citation type="submission" date="2007-04" db="EMBL/GenBank/DDBJ databases">
        <title>The genome of the human body louse.</title>
        <authorList>
            <consortium name="The Human Body Louse Genome Consortium"/>
            <person name="Kirkness E."/>
            <person name="Walenz B."/>
            <person name="Hass B."/>
            <person name="Bruggner R."/>
            <person name="Strausberg R."/>
        </authorList>
    </citation>
    <scope>NUCLEOTIDE SEQUENCE</scope>
    <source>
        <strain evidence="39">USDA</strain>
    </source>
</reference>
<dbReference type="SUPFAM" id="SSF57716">
    <property type="entry name" value="Glucocorticoid receptor-like (DNA-binding domain)"/>
    <property type="match status" value="2"/>
</dbReference>
<evidence type="ECO:0000256" key="15">
    <source>
        <dbReference type="ARBA" id="ARBA00022765"/>
    </source>
</evidence>
<evidence type="ECO:0000256" key="25">
    <source>
        <dbReference type="ARBA" id="ARBA00024164"/>
    </source>
</evidence>
<name>E0VXB6_PEDHC</name>
<feature type="compositionally biased region" description="Basic residues" evidence="33">
    <location>
        <begin position="87"/>
        <end position="97"/>
    </location>
</feature>
<dbReference type="GO" id="GO:1990404">
    <property type="term" value="F:NAD+-protein mono-ADP-ribosyltransferase activity"/>
    <property type="evidence" value="ECO:0007669"/>
    <property type="project" value="TreeGrafter"/>
</dbReference>
<evidence type="ECO:0000259" key="35">
    <source>
        <dbReference type="PROSITE" id="PS50172"/>
    </source>
</evidence>
<comment type="catalytic activity">
    <reaction evidence="27 32">
        <text>NAD(+) + (ADP-D-ribosyl)n-acceptor = nicotinamide + (ADP-D-ribosyl)n+1-acceptor + H(+).</text>
        <dbReference type="EC" id="2.4.2.30"/>
    </reaction>
</comment>
<keyword evidence="16" id="KW-0863">Zinc-finger</keyword>
<keyword evidence="21 32" id="KW-0238">DNA-binding</keyword>
<dbReference type="InterPro" id="IPR001510">
    <property type="entry name" value="Znf_PARP"/>
</dbReference>
<dbReference type="InterPro" id="IPR036616">
    <property type="entry name" value="Poly(ADP-ribose)pol_reg_dom_sf"/>
</dbReference>
<dbReference type="InterPro" id="IPR001357">
    <property type="entry name" value="BRCT_dom"/>
</dbReference>
<feature type="domain" description="PARP alpha-helical" evidence="37">
    <location>
        <begin position="644"/>
        <end position="761"/>
    </location>
</feature>
<evidence type="ECO:0000256" key="31">
    <source>
        <dbReference type="ARBA" id="ARBA00071874"/>
    </source>
</evidence>
<dbReference type="InterPro" id="IPR036957">
    <property type="entry name" value="Znf_PARP_sf"/>
</dbReference>
<proteinExistence type="inferred from homology"/>
<evidence type="ECO:0000256" key="30">
    <source>
        <dbReference type="ARBA" id="ARBA00048575"/>
    </source>
</evidence>
<reference evidence="40" key="3">
    <citation type="submission" date="2020-05" db="UniProtKB">
        <authorList>
            <consortium name="EnsemblMetazoa"/>
        </authorList>
    </citation>
    <scope>IDENTIFICATION</scope>
    <source>
        <strain evidence="40">USDA</strain>
    </source>
</reference>
<evidence type="ECO:0000256" key="1">
    <source>
        <dbReference type="ARBA" id="ARBA00004286"/>
    </source>
</evidence>
<dbReference type="PROSITE" id="PS50172">
    <property type="entry name" value="BRCT"/>
    <property type="match status" value="1"/>
</dbReference>
<dbReference type="PROSITE" id="PS51059">
    <property type="entry name" value="PARP_CATALYTIC"/>
    <property type="match status" value="1"/>
</dbReference>
<evidence type="ECO:0000256" key="2">
    <source>
        <dbReference type="ARBA" id="ARBA00004514"/>
    </source>
</evidence>
<evidence type="ECO:0000256" key="29">
    <source>
        <dbReference type="ARBA" id="ARBA00048339"/>
    </source>
</evidence>
<organism>
    <name type="scientific">Pediculus humanus subsp. corporis</name>
    <name type="common">Body louse</name>
    <dbReference type="NCBI Taxonomy" id="121224"/>
    <lineage>
        <taxon>Eukaryota</taxon>
        <taxon>Metazoa</taxon>
        <taxon>Ecdysozoa</taxon>
        <taxon>Arthropoda</taxon>
        <taxon>Hexapoda</taxon>
        <taxon>Insecta</taxon>
        <taxon>Pterygota</taxon>
        <taxon>Neoptera</taxon>
        <taxon>Paraneoptera</taxon>
        <taxon>Psocodea</taxon>
        <taxon>Troctomorpha</taxon>
        <taxon>Phthiraptera</taxon>
        <taxon>Anoplura</taxon>
        <taxon>Pediculidae</taxon>
        <taxon>Pediculus</taxon>
    </lineage>
</organism>
<dbReference type="RefSeq" id="XP_002430760.1">
    <property type="nucleotide sequence ID" value="XM_002430715.1"/>
</dbReference>
<dbReference type="SUPFAM" id="SSF56399">
    <property type="entry name" value="ADP-ribosylation"/>
    <property type="match status" value="1"/>
</dbReference>
<evidence type="ECO:0000313" key="41">
    <source>
        <dbReference type="Proteomes" id="UP000009046"/>
    </source>
</evidence>
<gene>
    <name evidence="40" type="primary">8236211</name>
    <name evidence="39" type="ORF">Phum_PHUM498090</name>
</gene>
<evidence type="ECO:0000259" key="36">
    <source>
        <dbReference type="PROSITE" id="PS51059"/>
    </source>
</evidence>
<dbReference type="FunFam" id="1.20.142.10:FF:000001">
    <property type="entry name" value="Poly [ADP-ribose] polymerase"/>
    <property type="match status" value="1"/>
</dbReference>
<evidence type="ECO:0000259" key="37">
    <source>
        <dbReference type="PROSITE" id="PS51060"/>
    </source>
</evidence>
<keyword evidence="18" id="KW-0391">Immunity</keyword>
<dbReference type="GO" id="GO:0003950">
    <property type="term" value="F:NAD+ poly-ADP-ribosyltransferase activity"/>
    <property type="evidence" value="ECO:0007669"/>
    <property type="project" value="UniProtKB-UniRule"/>
</dbReference>
<dbReference type="SMART" id="SM00773">
    <property type="entry name" value="WGR"/>
    <property type="match status" value="1"/>
</dbReference>
<dbReference type="Pfam" id="PF21728">
    <property type="entry name" value="PADR1_N"/>
    <property type="match status" value="1"/>
</dbReference>
<dbReference type="EMBL" id="AAZO01006037">
    <property type="status" value="NOT_ANNOTATED_CDS"/>
    <property type="molecule type" value="Genomic_DNA"/>
</dbReference>
<dbReference type="SMART" id="SM01335">
    <property type="entry name" value="PADR1"/>
    <property type="match status" value="1"/>
</dbReference>
<keyword evidence="11 32" id="KW-0808">Transferase</keyword>
<dbReference type="Proteomes" id="UP000009046">
    <property type="component" value="Unassembled WGS sequence"/>
</dbReference>
<dbReference type="CTD" id="8236211"/>
<dbReference type="PROSITE" id="PS51060">
    <property type="entry name" value="PARP_ALPHA_HD"/>
    <property type="match status" value="1"/>
</dbReference>
<dbReference type="Gene3D" id="3.30.1740.10">
    <property type="entry name" value="Zinc finger, PARP-type"/>
    <property type="match status" value="2"/>
</dbReference>
<dbReference type="STRING" id="121224.E0VXB6"/>
<dbReference type="InterPro" id="IPR038650">
    <property type="entry name" value="PADR1_C_dom_sf"/>
</dbReference>
<evidence type="ECO:0000256" key="4">
    <source>
        <dbReference type="ARBA" id="ARBA00012020"/>
    </source>
</evidence>
<dbReference type="FunCoup" id="E0VXB6">
    <property type="interactions" value="475"/>
</dbReference>
<keyword evidence="19" id="KW-0805">Transcription regulation</keyword>
<evidence type="ECO:0000256" key="23">
    <source>
        <dbReference type="ARBA" id="ARBA00023242"/>
    </source>
</evidence>
<evidence type="ECO:0000259" key="34">
    <source>
        <dbReference type="PROSITE" id="PS50064"/>
    </source>
</evidence>
<feature type="domain" description="PARP-type" evidence="34">
    <location>
        <begin position="8"/>
        <end position="86"/>
    </location>
</feature>
<dbReference type="GO" id="GO:0045087">
    <property type="term" value="P:innate immune response"/>
    <property type="evidence" value="ECO:0007669"/>
    <property type="project" value="UniProtKB-KW"/>
</dbReference>
<evidence type="ECO:0000256" key="5">
    <source>
        <dbReference type="ARBA" id="ARBA00022454"/>
    </source>
</evidence>
<dbReference type="GO" id="GO:0005694">
    <property type="term" value="C:chromosome"/>
    <property type="evidence" value="ECO:0007669"/>
    <property type="project" value="UniProtKB-SubCell"/>
</dbReference>
<keyword evidence="9" id="KW-0399">Innate immunity</keyword>
<keyword evidence="12" id="KW-0548">Nucleotidyltransferase</keyword>
<keyword evidence="23 32" id="KW-0539">Nucleus</keyword>
<keyword evidence="20 32" id="KW-0520">NAD</keyword>
<evidence type="ECO:0000256" key="9">
    <source>
        <dbReference type="ARBA" id="ARBA00022588"/>
    </source>
</evidence>
<dbReference type="InterPro" id="IPR050800">
    <property type="entry name" value="ARTD/PARP"/>
</dbReference>
<evidence type="ECO:0000256" key="14">
    <source>
        <dbReference type="ARBA" id="ARBA00022737"/>
    </source>
</evidence>
<dbReference type="PROSITE" id="PS51977">
    <property type="entry name" value="WGR"/>
    <property type="match status" value="1"/>
</dbReference>
<dbReference type="SUPFAM" id="SSF47587">
    <property type="entry name" value="Domain of poly(ADP-ribose) polymerase"/>
    <property type="match status" value="1"/>
</dbReference>
<keyword evidence="14" id="KW-0677">Repeat</keyword>
<evidence type="ECO:0000256" key="3">
    <source>
        <dbReference type="ARBA" id="ARBA00004604"/>
    </source>
</evidence>
<evidence type="ECO:0000256" key="20">
    <source>
        <dbReference type="ARBA" id="ARBA00023027"/>
    </source>
</evidence>
<evidence type="ECO:0000256" key="12">
    <source>
        <dbReference type="ARBA" id="ARBA00022695"/>
    </source>
</evidence>
<dbReference type="Gene3D" id="1.10.20.130">
    <property type="match status" value="1"/>
</dbReference>
<feature type="domain" description="WGR" evidence="38">
    <location>
        <begin position="524"/>
        <end position="621"/>
    </location>
</feature>
<keyword evidence="13 32" id="KW-0479">Metal-binding</keyword>
<feature type="region of interest" description="Disordered" evidence="33">
    <location>
        <begin position="192"/>
        <end position="214"/>
    </location>
</feature>
<dbReference type="OMA" id="MNFKYKY"/>
<dbReference type="eggNOG" id="KOG1037">
    <property type="taxonomic scope" value="Eukaryota"/>
</dbReference>
<evidence type="ECO:0000256" key="8">
    <source>
        <dbReference type="ARBA" id="ARBA00022533"/>
    </source>
</evidence>
<feature type="region of interest" description="Disordered" evidence="33">
    <location>
        <begin position="87"/>
        <end position="106"/>
    </location>
</feature>
<protein>
    <recommendedName>
        <fullName evidence="31 32">Poly [ADP-ribose] polymerase</fullName>
        <ecNumber evidence="4 32">2.4.2.30</ecNumber>
    </recommendedName>
</protein>
<dbReference type="AlphaFoldDB" id="E0VXB6"/>
<dbReference type="InParanoid" id="E0VXB6"/>
<dbReference type="GO" id="GO:0006302">
    <property type="term" value="P:double-strand break repair"/>
    <property type="evidence" value="ECO:0007669"/>
    <property type="project" value="TreeGrafter"/>
</dbReference>
<reference evidence="39" key="1">
    <citation type="submission" date="2007-04" db="EMBL/GenBank/DDBJ databases">
        <title>Annotation of Pediculus humanus corporis strain USDA.</title>
        <authorList>
            <person name="Kirkness E."/>
            <person name="Hannick L."/>
            <person name="Hass B."/>
            <person name="Bruggner R."/>
            <person name="Lawson D."/>
            <person name="Bidwell S."/>
            <person name="Joardar V."/>
            <person name="Caler E."/>
            <person name="Walenz B."/>
            <person name="Inman J."/>
            <person name="Schobel S."/>
            <person name="Galinsky K."/>
            <person name="Amedeo P."/>
            <person name="Strausberg R."/>
        </authorList>
    </citation>
    <scope>NUCLEOTIDE SEQUENCE</scope>
    <source>
        <strain evidence="39">USDA</strain>
    </source>
</reference>
<dbReference type="Gene3D" id="3.40.50.10190">
    <property type="entry name" value="BRCT domain"/>
    <property type="match status" value="1"/>
</dbReference>
<dbReference type="GO" id="GO:0008270">
    <property type="term" value="F:zinc ion binding"/>
    <property type="evidence" value="ECO:0007669"/>
    <property type="project" value="UniProtKB-KW"/>
</dbReference>
<dbReference type="Pfam" id="PF05406">
    <property type="entry name" value="WGR"/>
    <property type="match status" value="1"/>
</dbReference>
<comment type="subcellular location">
    <subcellularLocation>
        <location evidence="1">Chromosome</location>
    </subcellularLocation>
    <subcellularLocation>
        <location evidence="2">Cytoplasm</location>
        <location evidence="2">Cytosol</location>
    </subcellularLocation>
    <subcellularLocation>
        <location evidence="3">Nucleus</location>
        <location evidence="3">Nucleolus</location>
    </subcellularLocation>
</comment>
<keyword evidence="15" id="KW-0013">ADP-ribosylation</keyword>
<dbReference type="InterPro" id="IPR004102">
    <property type="entry name" value="Poly(ADP-ribose)pol_reg_dom"/>
</dbReference>
<evidence type="ECO:0000256" key="6">
    <source>
        <dbReference type="ARBA" id="ARBA00022490"/>
    </source>
</evidence>
<dbReference type="PIRSF" id="PIRSF000489">
    <property type="entry name" value="NAD_ADPRT"/>
    <property type="match status" value="1"/>
</dbReference>
<feature type="domain" description="BRCT" evidence="35">
    <location>
        <begin position="360"/>
        <end position="439"/>
    </location>
</feature>
<dbReference type="InterPro" id="IPR036930">
    <property type="entry name" value="WGR_dom_sf"/>
</dbReference>
<dbReference type="CDD" id="cd08001">
    <property type="entry name" value="WGR_PARP1_like"/>
    <property type="match status" value="1"/>
</dbReference>
<dbReference type="SMART" id="SM00292">
    <property type="entry name" value="BRCT"/>
    <property type="match status" value="1"/>
</dbReference>
<evidence type="ECO:0000256" key="11">
    <source>
        <dbReference type="ARBA" id="ARBA00022679"/>
    </source>
</evidence>
<dbReference type="InterPro" id="IPR036420">
    <property type="entry name" value="BRCT_dom_sf"/>
</dbReference>
<dbReference type="GO" id="GO:0003677">
    <property type="term" value="F:DNA binding"/>
    <property type="evidence" value="ECO:0007669"/>
    <property type="project" value="UniProtKB-UniRule"/>
</dbReference>
<dbReference type="VEuPathDB" id="VectorBase:PHUM498090"/>
<evidence type="ECO:0000313" key="39">
    <source>
        <dbReference type="EMBL" id="EEB18022.1"/>
    </source>
</evidence>
<dbReference type="GO" id="GO:0051287">
    <property type="term" value="F:NAD binding"/>
    <property type="evidence" value="ECO:0007669"/>
    <property type="project" value="UniProtKB-UniRule"/>
</dbReference>
<feature type="domain" description="PARP-type" evidence="34">
    <location>
        <begin position="109"/>
        <end position="198"/>
    </location>
</feature>
<dbReference type="HOGENOM" id="CLU_004841_0_2_1"/>
<comment type="catalytic activity">
    <reaction evidence="30">
        <text>L-seryl-[protein] + NAD(+) = O-(ADP-D-ribosyl)-L-seryl-[protein] + nicotinamide + H(+)</text>
        <dbReference type="Rhea" id="RHEA:58232"/>
        <dbReference type="Rhea" id="RHEA-COMP:9863"/>
        <dbReference type="Rhea" id="RHEA-COMP:15091"/>
        <dbReference type="ChEBI" id="CHEBI:15378"/>
        <dbReference type="ChEBI" id="CHEBI:17154"/>
        <dbReference type="ChEBI" id="CHEBI:29999"/>
        <dbReference type="ChEBI" id="CHEBI:57540"/>
        <dbReference type="ChEBI" id="CHEBI:142556"/>
    </reaction>
    <physiologicalReaction direction="left-to-right" evidence="30">
        <dbReference type="Rhea" id="RHEA:58233"/>
    </physiologicalReaction>
</comment>
<evidence type="ECO:0000313" key="40">
    <source>
        <dbReference type="EnsemblMetazoa" id="PHUM498090-PA"/>
    </source>
</evidence>
<evidence type="ECO:0000256" key="13">
    <source>
        <dbReference type="ARBA" id="ARBA00022723"/>
    </source>
</evidence>
<comment type="catalytic activity">
    <reaction evidence="29">
        <text>L-tyrosyl-[protein] + NAD(+) = O-(ADP-D-ribosyl)-L-tyrosyl-[protein] + nicotinamide + H(+)</text>
        <dbReference type="Rhea" id="RHEA:58236"/>
        <dbReference type="Rhea" id="RHEA-COMP:10136"/>
        <dbReference type="Rhea" id="RHEA-COMP:15092"/>
        <dbReference type="ChEBI" id="CHEBI:15378"/>
        <dbReference type="ChEBI" id="CHEBI:17154"/>
        <dbReference type="ChEBI" id="CHEBI:46858"/>
        <dbReference type="ChEBI" id="CHEBI:57540"/>
        <dbReference type="ChEBI" id="CHEBI:142557"/>
    </reaction>
    <physiologicalReaction direction="left-to-right" evidence="29">
        <dbReference type="Rhea" id="RHEA:58237"/>
    </physiologicalReaction>
</comment>
<dbReference type="InterPro" id="IPR008893">
    <property type="entry name" value="WGR_domain"/>
</dbReference>
<evidence type="ECO:0000256" key="27">
    <source>
        <dbReference type="ARBA" id="ARBA00033987"/>
    </source>
</evidence>
<dbReference type="OrthoDB" id="429950at2759"/>
<comment type="catalytic activity">
    <reaction evidence="28">
        <text>L-histidyl-[protein] + NAD(+) = N(tele)-(ADP-D-ribosyl)-L-histidyl-[protein] + nicotinamide + H(+)</text>
        <dbReference type="Rhea" id="RHEA:72071"/>
        <dbReference type="Rhea" id="RHEA-COMP:9745"/>
        <dbReference type="Rhea" id="RHEA-COMP:18085"/>
        <dbReference type="ChEBI" id="CHEBI:15378"/>
        <dbReference type="ChEBI" id="CHEBI:17154"/>
        <dbReference type="ChEBI" id="CHEBI:29979"/>
        <dbReference type="ChEBI" id="CHEBI:57540"/>
        <dbReference type="ChEBI" id="CHEBI:191398"/>
    </reaction>
    <physiologicalReaction direction="left-to-right" evidence="28">
        <dbReference type="Rhea" id="RHEA:72072"/>
    </physiologicalReaction>
</comment>
<evidence type="ECO:0000256" key="22">
    <source>
        <dbReference type="ARBA" id="ARBA00023163"/>
    </source>
</evidence>
<dbReference type="Gene3D" id="2.20.25.630">
    <property type="match status" value="1"/>
</dbReference>
<evidence type="ECO:0000256" key="33">
    <source>
        <dbReference type="SAM" id="MobiDB-lite"/>
    </source>
</evidence>
<dbReference type="FunFam" id="3.90.228.10:FF:000002">
    <property type="entry name" value="Poly [ADP-ribose] polymerase"/>
    <property type="match status" value="1"/>
</dbReference>
<dbReference type="Gene3D" id="1.20.142.10">
    <property type="entry name" value="Poly(ADP-ribose) polymerase, regulatory domain"/>
    <property type="match status" value="1"/>
</dbReference>
<dbReference type="SMART" id="SM01336">
    <property type="entry name" value="zf-PARP"/>
    <property type="match status" value="2"/>
</dbReference>
<sequence length="992" mass="114027">MEPDNLPYRAEYAKSGRASCKGCKENIAKESLRLAVMVQSPFFDGKQPNWYHFSCFFKKFRPKDSSSIAHFESIRWDDQEAIKNKIGKTTKSKKRNKPSPSNIPDLGDYKVEYAKSKRAKCKVCEETINKDEIRISKKDYEGEIALKYGPVDRWHHVDCFVKAREELEFFSSGEVLPGFKTLTEEDQNLLKTKIPELNNHSSKDGPSPPKKLKEDVNDEFKKKLKKQNDLIFKYHDLLKPLKKPELQLLLEFNNQEIPEGPTRMIERLTDGMAFGALKKCEKCKGQLNFTSGKGYTCTGYSNEWLKCEAVNTKPSRVPFKVPNELKEKYTFLNKFKGKVLERLFNESPKKDEPLSSDENLSKTPLKTFKFFIHKTHEKNSDKIKKLISELGGEITKKFEKDLTAVISTSNELKNMKNSKTLNSAQKAEIPVVSDKFFDDINSCTSKKEFVQKINENKISPWNFDPSKITIVEEDDKIVVTKKSVYPAKESRVNKSKMFKSNESVKKVTVKDGLAVDPDSKLEQIAHVYRKGNDIYNFVLSLVDVQSDKNSYYKMQILESDKKKKYWVFRAWGRIGTTIGGNKCEEYETLEDCIDLFKETFEEQTGNKWEKRKKFKKVPGKKIMLDIEHYNEEKEKDKLKPKLDSKTLSKSVQNLITLIFDIEAMKRTMLEFELDLNKMPLGKLSQKQIRKAFEILTTLQNLIKKNSERSHYIEKTNMFYSLVPHDFGIGSPPLLDNNEIIKQKIEMLNSLLDIEIAYRLLQECEGSGNSIDDHYGKLNAEIIDLDPETDEYKTIEIYVKNTHAKTHTNYSLEIENVFKIERKGESERYEKNSKMSNRKLLWHGSRITNFAGILSQGLRIAPPEAPVTGYMFGKGIYFADMVSKSANYCNTSKKNCTGLLLLCEVALGKMLELTQAKNIVKLPSGKNSVKGVGRTQPDPTEVIISPTGVEVPVGKGVDADVKDSALLYNEYIVYDVSQVKIQYLLRMKFNYKI</sequence>
<evidence type="ECO:0000256" key="16">
    <source>
        <dbReference type="ARBA" id="ARBA00022771"/>
    </source>
</evidence>
<evidence type="ECO:0000256" key="7">
    <source>
        <dbReference type="ARBA" id="ARBA00022499"/>
    </source>
</evidence>
<evidence type="ECO:0000256" key="32">
    <source>
        <dbReference type="PIRNR" id="PIRNR000489"/>
    </source>
</evidence>
<dbReference type="KEGG" id="phu:Phum_PHUM498090"/>
<comment type="catalytic activity">
    <reaction evidence="24">
        <text>L-glutamyl-[protein] + NAD(+) = 5-O-(ADP-D-ribosyl)-L-glutamyl-[protein] + nicotinamide</text>
        <dbReference type="Rhea" id="RHEA:58224"/>
        <dbReference type="Rhea" id="RHEA-COMP:10208"/>
        <dbReference type="Rhea" id="RHEA-COMP:15089"/>
        <dbReference type="ChEBI" id="CHEBI:17154"/>
        <dbReference type="ChEBI" id="CHEBI:29973"/>
        <dbReference type="ChEBI" id="CHEBI:57540"/>
        <dbReference type="ChEBI" id="CHEBI:142540"/>
    </reaction>
    <physiologicalReaction direction="left-to-right" evidence="24">
        <dbReference type="Rhea" id="RHEA:58225"/>
    </physiologicalReaction>
</comment>
<dbReference type="Pfam" id="PF08063">
    <property type="entry name" value="Zn_ribbon_PADR1"/>
    <property type="match status" value="1"/>
</dbReference>
<keyword evidence="7" id="KW-1017">Isopeptide bond</keyword>
<evidence type="ECO:0000259" key="38">
    <source>
        <dbReference type="PROSITE" id="PS51977"/>
    </source>
</evidence>
<dbReference type="GO" id="GO:0070212">
    <property type="term" value="P:protein poly-ADP-ribosylation"/>
    <property type="evidence" value="ECO:0007669"/>
    <property type="project" value="TreeGrafter"/>
</dbReference>
<feature type="domain" description="PARP catalytic" evidence="36">
    <location>
        <begin position="768"/>
        <end position="992"/>
    </location>
</feature>
<dbReference type="GO" id="GO:0005829">
    <property type="term" value="C:cytosol"/>
    <property type="evidence" value="ECO:0007669"/>
    <property type="project" value="UniProtKB-SubCell"/>
</dbReference>
<accession>E0VXB6</accession>
<dbReference type="Gene3D" id="3.90.228.10">
    <property type="match status" value="1"/>
</dbReference>
<dbReference type="GO" id="GO:0005730">
    <property type="term" value="C:nucleolus"/>
    <property type="evidence" value="ECO:0007669"/>
    <property type="project" value="UniProtKB-SubCell"/>
</dbReference>
<evidence type="ECO:0000256" key="24">
    <source>
        <dbReference type="ARBA" id="ARBA00024159"/>
    </source>
</evidence>
<evidence type="ECO:0000256" key="26">
    <source>
        <dbReference type="ARBA" id="ARBA00024347"/>
    </source>
</evidence>
<dbReference type="Pfam" id="PF00644">
    <property type="entry name" value="PARP"/>
    <property type="match status" value="1"/>
</dbReference>
<keyword evidence="17 32" id="KW-0862">Zinc</keyword>
<evidence type="ECO:0000256" key="18">
    <source>
        <dbReference type="ARBA" id="ARBA00022859"/>
    </source>
</evidence>
<dbReference type="PANTHER" id="PTHR10459">
    <property type="entry name" value="DNA LIGASE"/>
    <property type="match status" value="1"/>
</dbReference>
<dbReference type="PROSITE" id="PS52007">
    <property type="entry name" value="PADR1"/>
    <property type="match status" value="1"/>
</dbReference>
<keyword evidence="10 32" id="KW-0328">Glycosyltransferase</keyword>
<evidence type="ECO:0000256" key="10">
    <source>
        <dbReference type="ARBA" id="ARBA00022676"/>
    </source>
</evidence>
<evidence type="ECO:0000256" key="28">
    <source>
        <dbReference type="ARBA" id="ARBA00048241"/>
    </source>
</evidence>
<dbReference type="PROSITE" id="PS00347">
    <property type="entry name" value="ZF_PARP_1"/>
    <property type="match status" value="1"/>
</dbReference>
<dbReference type="EMBL" id="DS235830">
    <property type="protein sequence ID" value="EEB18022.1"/>
    <property type="molecule type" value="Genomic_DNA"/>
</dbReference>
<keyword evidence="8" id="KW-0021">Allosteric enzyme</keyword>
<dbReference type="InterPro" id="IPR012317">
    <property type="entry name" value="Poly(ADP-ribose)pol_cat_dom"/>
</dbReference>
<comment type="catalytic activity">
    <reaction evidence="25">
        <text>L-aspartyl-[protein] + NAD(+) = 4-O-(ADP-D-ribosyl)-L-aspartyl-[protein] + nicotinamide</text>
        <dbReference type="Rhea" id="RHEA:54424"/>
        <dbReference type="Rhea" id="RHEA-COMP:9867"/>
        <dbReference type="Rhea" id="RHEA-COMP:13832"/>
        <dbReference type="ChEBI" id="CHEBI:17154"/>
        <dbReference type="ChEBI" id="CHEBI:29961"/>
        <dbReference type="ChEBI" id="CHEBI:57540"/>
        <dbReference type="ChEBI" id="CHEBI:138102"/>
    </reaction>
    <physiologicalReaction direction="left-to-right" evidence="25">
        <dbReference type="Rhea" id="RHEA:54425"/>
    </physiologicalReaction>
</comment>
<keyword evidence="41" id="KW-1185">Reference proteome</keyword>
<dbReference type="EnsemblMetazoa" id="PHUM498090-RA">
    <property type="protein sequence ID" value="PHUM498090-PA"/>
    <property type="gene ID" value="PHUM498090"/>
</dbReference>
<dbReference type="InterPro" id="IPR049296">
    <property type="entry name" value="PARP1-like_PADR1_N"/>
</dbReference>
<dbReference type="PANTHER" id="PTHR10459:SF112">
    <property type="entry name" value="POLY [ADP-RIBOSE] POLYMERASE 1"/>
    <property type="match status" value="1"/>
</dbReference>
<keyword evidence="22" id="KW-0804">Transcription</keyword>
<dbReference type="GO" id="GO:0016779">
    <property type="term" value="F:nucleotidyltransferase activity"/>
    <property type="evidence" value="ECO:0007669"/>
    <property type="project" value="UniProtKB-KW"/>
</dbReference>
<dbReference type="EC" id="2.4.2.30" evidence="4 32"/>
<dbReference type="InterPro" id="IPR008288">
    <property type="entry name" value="PARP"/>
</dbReference>
<evidence type="ECO:0000256" key="17">
    <source>
        <dbReference type="ARBA" id="ARBA00022833"/>
    </source>
</evidence>
<comment type="similarity">
    <text evidence="26">Belongs to the ARTD/PARP family.</text>
</comment>
<dbReference type="Pfam" id="PF00533">
    <property type="entry name" value="BRCT"/>
    <property type="match status" value="1"/>
</dbReference>
<dbReference type="CDD" id="cd01437">
    <property type="entry name" value="parp_like"/>
    <property type="match status" value="1"/>
</dbReference>
<dbReference type="SUPFAM" id="SSF142921">
    <property type="entry name" value="WGR domain-like"/>
    <property type="match status" value="1"/>
</dbReference>
<dbReference type="Pfam" id="PF00645">
    <property type="entry name" value="zf-PARP"/>
    <property type="match status" value="2"/>
</dbReference>
<dbReference type="GeneID" id="8236211"/>
<dbReference type="SUPFAM" id="SSF52113">
    <property type="entry name" value="BRCT domain"/>
    <property type="match status" value="1"/>
</dbReference>
<dbReference type="Pfam" id="PF02877">
    <property type="entry name" value="PARP_reg"/>
    <property type="match status" value="1"/>
</dbReference>
<keyword evidence="5" id="KW-0158">Chromosome</keyword>
<dbReference type="PROSITE" id="PS50064">
    <property type="entry name" value="ZF_PARP_2"/>
    <property type="match status" value="2"/>
</dbReference>
<dbReference type="InterPro" id="IPR012982">
    <property type="entry name" value="PARP1-like_PADR1_Zn_ribbon"/>
</dbReference>
<evidence type="ECO:0000256" key="21">
    <source>
        <dbReference type="ARBA" id="ARBA00023125"/>
    </source>
</evidence>